<sequence length="514" mass="55332">MKASPFTLFTLTAASVAAYTPCALIGSYFPPPSASSIKGAGLVEKFQAAFDKLVHDGGNEVYGPIATNTTSFSVIYFSGANNNGTRRSPSLFEYQYTSPYDVAHGLPAVTADTKFPLAEVTMVFTVYAWLLKMGSNWDEPITKFLTDLNVQEDNFGIRWQDITIGDLTGHTSGLVRSSSVCAIGKACESAAFLKDITSQGPAFLPHTTPMISYAAFQVLAMAIERYSKSGIQKYSQIMNEAIFKPLGMASTSFIARGEQAAIAAVSTTRDLAKAGNAMLSSELVSASTTRSWMQRSVDSSNLRNGVGYPWEIYRSGDATSPILAVLTKSGAIGSYASYFGVSPDLDVGFAILARDFTVTDGKLDLNVYADIASDTLRPLQKVAVGEMAAKYAGLFKSESGDALLLNVTGPGLEVMKMSEDGKNRRQDVADVSGIKETSLDFRLYPTNVRNAERHQYVAVFQDRDAPVDAGTPTCITWQDVGSLISVPNKFIFELNSMGVASSVSVQDGKKYVRV</sequence>
<dbReference type="Proteomes" id="UP001148737">
    <property type="component" value="Unassembled WGS sequence"/>
</dbReference>
<evidence type="ECO:0000313" key="2">
    <source>
        <dbReference type="Proteomes" id="UP001148737"/>
    </source>
</evidence>
<comment type="caution">
    <text evidence="1">The sequence shown here is derived from an EMBL/GenBank/DDBJ whole genome shotgun (WGS) entry which is preliminary data.</text>
</comment>
<evidence type="ECO:0000313" key="1">
    <source>
        <dbReference type="EMBL" id="KAJ3484691.1"/>
    </source>
</evidence>
<dbReference type="EMBL" id="JANAKD010001008">
    <property type="protein sequence ID" value="KAJ3484691.1"/>
    <property type="molecule type" value="Genomic_DNA"/>
</dbReference>
<protein>
    <submittedName>
        <fullName evidence="1">Uncharacterized protein</fullName>
    </submittedName>
</protein>
<reference evidence="1" key="1">
    <citation type="submission" date="2022-07" db="EMBL/GenBank/DDBJ databases">
        <title>Genome Sequence of Lecanicillium saksenae.</title>
        <authorList>
            <person name="Buettner E."/>
        </authorList>
    </citation>
    <scope>NUCLEOTIDE SEQUENCE</scope>
    <source>
        <strain evidence="1">VT-O1</strain>
    </source>
</reference>
<name>A0ACC1QPS0_9HYPO</name>
<organism evidence="1 2">
    <name type="scientific">Lecanicillium saksenae</name>
    <dbReference type="NCBI Taxonomy" id="468837"/>
    <lineage>
        <taxon>Eukaryota</taxon>
        <taxon>Fungi</taxon>
        <taxon>Dikarya</taxon>
        <taxon>Ascomycota</taxon>
        <taxon>Pezizomycotina</taxon>
        <taxon>Sordariomycetes</taxon>
        <taxon>Hypocreomycetidae</taxon>
        <taxon>Hypocreales</taxon>
        <taxon>Cordycipitaceae</taxon>
        <taxon>Lecanicillium</taxon>
    </lineage>
</organism>
<accession>A0ACC1QPS0</accession>
<keyword evidence="2" id="KW-1185">Reference proteome</keyword>
<proteinExistence type="predicted"/>
<gene>
    <name evidence="1" type="ORF">NLG97_g6995</name>
</gene>